<reference evidence="2 3" key="1">
    <citation type="submission" date="2024-03" db="EMBL/GenBank/DDBJ databases">
        <title>Complete genome of BD2.</title>
        <authorList>
            <person name="Cao G."/>
        </authorList>
    </citation>
    <scope>NUCLEOTIDE SEQUENCE [LARGE SCALE GENOMIC DNA]</scope>
    <source>
        <strain evidence="2 3">BD2</strain>
    </source>
</reference>
<gene>
    <name evidence="2" type="ORF">WG219_11285</name>
</gene>
<dbReference type="PANTHER" id="PTHR33877:SF2">
    <property type="entry name" value="OS07G0170200 PROTEIN"/>
    <property type="match status" value="1"/>
</dbReference>
<keyword evidence="2" id="KW-0378">Hydrolase</keyword>
<dbReference type="GO" id="GO:0004519">
    <property type="term" value="F:endonuclease activity"/>
    <property type="evidence" value="ECO:0007669"/>
    <property type="project" value="UniProtKB-KW"/>
</dbReference>
<sequence length="120" mass="12734">MAKPLSFNKKMAVLQKTMGNCAYCGAGLVNEGVFTIDHVTPRALGGSNEIGNLLAACMSCNGSKGKKTLEQFRTFSAVKAATGETIFGQAQAEYLLRIGAFDAIGADENHEFFFEQMGGA</sequence>
<feature type="domain" description="HNH nuclease" evidence="1">
    <location>
        <begin position="8"/>
        <end position="62"/>
    </location>
</feature>
<keyword evidence="2" id="KW-0255">Endonuclease</keyword>
<keyword evidence="3" id="KW-1185">Reference proteome</keyword>
<evidence type="ECO:0000313" key="3">
    <source>
        <dbReference type="Proteomes" id="UP001476583"/>
    </source>
</evidence>
<protein>
    <submittedName>
        <fullName evidence="2">HNH endonuclease</fullName>
    </submittedName>
</protein>
<organism evidence="2 3">
    <name type="scientific">Ectopseudomonas mendocina</name>
    <name type="common">Pseudomonas mendocina</name>
    <dbReference type="NCBI Taxonomy" id="300"/>
    <lineage>
        <taxon>Bacteria</taxon>
        <taxon>Pseudomonadati</taxon>
        <taxon>Pseudomonadota</taxon>
        <taxon>Gammaproteobacteria</taxon>
        <taxon>Pseudomonadales</taxon>
        <taxon>Pseudomonadaceae</taxon>
        <taxon>Ectopseudomonas</taxon>
    </lineage>
</organism>
<keyword evidence="2" id="KW-0540">Nuclease</keyword>
<proteinExistence type="predicted"/>
<dbReference type="SMART" id="SM00507">
    <property type="entry name" value="HNHc"/>
    <property type="match status" value="1"/>
</dbReference>
<dbReference type="InterPro" id="IPR029471">
    <property type="entry name" value="HNH_5"/>
</dbReference>
<dbReference type="Pfam" id="PF14279">
    <property type="entry name" value="HNH_5"/>
    <property type="match status" value="1"/>
</dbReference>
<dbReference type="InterPro" id="IPR003615">
    <property type="entry name" value="HNH_nuc"/>
</dbReference>
<name>A0ABZ2RA97_ECTME</name>
<dbReference type="CDD" id="cd00085">
    <property type="entry name" value="HNHc"/>
    <property type="match status" value="1"/>
</dbReference>
<dbReference type="EMBL" id="CP148074">
    <property type="protein sequence ID" value="WXL23939.1"/>
    <property type="molecule type" value="Genomic_DNA"/>
</dbReference>
<dbReference type="InterPro" id="IPR052892">
    <property type="entry name" value="NA-targeting_endonuclease"/>
</dbReference>
<dbReference type="PANTHER" id="PTHR33877">
    <property type="entry name" value="SLL1193 PROTEIN"/>
    <property type="match status" value="1"/>
</dbReference>
<accession>A0ABZ2RA97</accession>
<dbReference type="Proteomes" id="UP001476583">
    <property type="component" value="Chromosome"/>
</dbReference>
<evidence type="ECO:0000313" key="2">
    <source>
        <dbReference type="EMBL" id="WXL23939.1"/>
    </source>
</evidence>
<dbReference type="Gene3D" id="1.10.30.50">
    <property type="match status" value="1"/>
</dbReference>
<evidence type="ECO:0000259" key="1">
    <source>
        <dbReference type="SMART" id="SM00507"/>
    </source>
</evidence>